<dbReference type="AlphaFoldDB" id="A0A2T0MQ22"/>
<feature type="domain" description="HTH lysR-type" evidence="5">
    <location>
        <begin position="1"/>
        <end position="59"/>
    </location>
</feature>
<evidence type="ECO:0000259" key="5">
    <source>
        <dbReference type="PROSITE" id="PS50931"/>
    </source>
</evidence>
<keyword evidence="7" id="KW-1185">Reference proteome</keyword>
<dbReference type="GO" id="GO:0003700">
    <property type="term" value="F:DNA-binding transcription factor activity"/>
    <property type="evidence" value="ECO:0007669"/>
    <property type="project" value="InterPro"/>
</dbReference>
<dbReference type="InterPro" id="IPR036390">
    <property type="entry name" value="WH_DNA-bd_sf"/>
</dbReference>
<evidence type="ECO:0000256" key="2">
    <source>
        <dbReference type="ARBA" id="ARBA00023015"/>
    </source>
</evidence>
<evidence type="ECO:0000313" key="7">
    <source>
        <dbReference type="Proteomes" id="UP000238312"/>
    </source>
</evidence>
<dbReference type="GO" id="GO:0003677">
    <property type="term" value="F:DNA binding"/>
    <property type="evidence" value="ECO:0007669"/>
    <property type="project" value="UniProtKB-KW"/>
</dbReference>
<dbReference type="PRINTS" id="PR00039">
    <property type="entry name" value="HTHLYSR"/>
</dbReference>
<evidence type="ECO:0000256" key="3">
    <source>
        <dbReference type="ARBA" id="ARBA00023125"/>
    </source>
</evidence>
<dbReference type="CDD" id="cd05466">
    <property type="entry name" value="PBP2_LTTR_substrate"/>
    <property type="match status" value="1"/>
</dbReference>
<dbReference type="InterPro" id="IPR005119">
    <property type="entry name" value="LysR_subst-bd"/>
</dbReference>
<name>A0A2T0MQ22_9ACTN</name>
<dbReference type="Gene3D" id="1.10.10.10">
    <property type="entry name" value="Winged helix-like DNA-binding domain superfamily/Winged helix DNA-binding domain"/>
    <property type="match status" value="1"/>
</dbReference>
<dbReference type="Gene3D" id="3.40.190.290">
    <property type="match status" value="1"/>
</dbReference>
<evidence type="ECO:0000256" key="4">
    <source>
        <dbReference type="ARBA" id="ARBA00023163"/>
    </source>
</evidence>
<dbReference type="Proteomes" id="UP000238312">
    <property type="component" value="Unassembled WGS sequence"/>
</dbReference>
<evidence type="ECO:0000256" key="1">
    <source>
        <dbReference type="ARBA" id="ARBA00009437"/>
    </source>
</evidence>
<keyword evidence="4" id="KW-0804">Transcription</keyword>
<dbReference type="PANTHER" id="PTHR30346">
    <property type="entry name" value="TRANSCRIPTIONAL DUAL REGULATOR HCAR-RELATED"/>
    <property type="match status" value="1"/>
</dbReference>
<dbReference type="Pfam" id="PF00126">
    <property type="entry name" value="HTH_1"/>
    <property type="match status" value="1"/>
</dbReference>
<dbReference type="FunFam" id="1.10.10.10:FF:000001">
    <property type="entry name" value="LysR family transcriptional regulator"/>
    <property type="match status" value="1"/>
</dbReference>
<dbReference type="GO" id="GO:0032993">
    <property type="term" value="C:protein-DNA complex"/>
    <property type="evidence" value="ECO:0007669"/>
    <property type="project" value="TreeGrafter"/>
</dbReference>
<dbReference type="SUPFAM" id="SSF53850">
    <property type="entry name" value="Periplasmic binding protein-like II"/>
    <property type="match status" value="1"/>
</dbReference>
<dbReference type="OrthoDB" id="3181812at2"/>
<reference evidence="6 7" key="1">
    <citation type="submission" date="2018-03" db="EMBL/GenBank/DDBJ databases">
        <title>Genomic Encyclopedia of Type Strains, Phase III (KMG-III): the genomes of soil and plant-associated and newly described type strains.</title>
        <authorList>
            <person name="Whitman W."/>
        </authorList>
    </citation>
    <scope>NUCLEOTIDE SEQUENCE [LARGE SCALE GENOMIC DNA]</scope>
    <source>
        <strain evidence="6 7">CGMCC 4.7104</strain>
    </source>
</reference>
<gene>
    <name evidence="6" type="ORF">B0I32_11711</name>
</gene>
<accession>A0A2T0MQ22</accession>
<dbReference type="PANTHER" id="PTHR30346:SF28">
    <property type="entry name" value="HTH-TYPE TRANSCRIPTIONAL REGULATOR CYNR"/>
    <property type="match status" value="1"/>
</dbReference>
<organism evidence="6 7">
    <name type="scientific">Nonomuraea fuscirosea</name>
    <dbReference type="NCBI Taxonomy" id="1291556"/>
    <lineage>
        <taxon>Bacteria</taxon>
        <taxon>Bacillati</taxon>
        <taxon>Actinomycetota</taxon>
        <taxon>Actinomycetes</taxon>
        <taxon>Streptosporangiales</taxon>
        <taxon>Streptosporangiaceae</taxon>
        <taxon>Nonomuraea</taxon>
    </lineage>
</organism>
<protein>
    <submittedName>
        <fullName evidence="6">DNA-binding transcriptional LysR family regulator</fullName>
    </submittedName>
</protein>
<dbReference type="InterPro" id="IPR036388">
    <property type="entry name" value="WH-like_DNA-bd_sf"/>
</dbReference>
<evidence type="ECO:0000313" key="6">
    <source>
        <dbReference type="EMBL" id="PRX60244.1"/>
    </source>
</evidence>
<dbReference type="EMBL" id="PVNG01000017">
    <property type="protein sequence ID" value="PRX60244.1"/>
    <property type="molecule type" value="Genomic_DNA"/>
</dbReference>
<dbReference type="SUPFAM" id="SSF46785">
    <property type="entry name" value="Winged helix' DNA-binding domain"/>
    <property type="match status" value="1"/>
</dbReference>
<comment type="caution">
    <text evidence="6">The sequence shown here is derived from an EMBL/GenBank/DDBJ whole genome shotgun (WGS) entry which is preliminary data.</text>
</comment>
<proteinExistence type="inferred from homology"/>
<sequence length="309" mass="32331">MASLRALECLVAVADSGSITQAARLLHSSQPAVSHQLATLERETGTTLLRREPRGVRLTPAGRAAVADARRAIEAAASAVRSARAAGEATGGSLRLACAQSLVSVLAPVIREWHRRHPEVAITLRESTSPDELHGLVDSGEADLALMPAPVPGRFTSTAVAEEEIVLTAPTGHPLAARPAVPLEDLEGAPLVHFAPENGLSAWLDRSFARAGVRPEPVMRTAVTTAAPQLAAAGLGIAVCPVSAVSDGFPGAVRSFSPRWVRQLVAVTSAEPDPLAARFIRNLRNHGVHVPRDVLTQLAADSPTSAKTR</sequence>
<keyword evidence="2" id="KW-0805">Transcription regulation</keyword>
<keyword evidence="3 6" id="KW-0238">DNA-binding</keyword>
<dbReference type="RefSeq" id="WP_106246929.1">
    <property type="nucleotide sequence ID" value="NZ_PVNG01000017.1"/>
</dbReference>
<dbReference type="Pfam" id="PF03466">
    <property type="entry name" value="LysR_substrate"/>
    <property type="match status" value="1"/>
</dbReference>
<dbReference type="PROSITE" id="PS50931">
    <property type="entry name" value="HTH_LYSR"/>
    <property type="match status" value="1"/>
</dbReference>
<comment type="similarity">
    <text evidence="1">Belongs to the LysR transcriptional regulatory family.</text>
</comment>
<dbReference type="InterPro" id="IPR000847">
    <property type="entry name" value="LysR_HTH_N"/>
</dbReference>